<sequence length="234" mass="24838">MVLLGTLVNAACIAIGAIVGRFLQNIPEKVKETVMSGIGLAVAVMGLQMTFKSEQYLIVILSIVIGAVIGEWIDIEKHLNALGKWIESKMKQTEGMSVSQGFVTATLIFCIGAMSILGALDSGIRNDHTVLITKAIIDGFTAIILSSTLGIGVLFSAVPIILYEGVIALLATQIDRWIPSGLMDMFIAEMTATGGLMIAVIGLNIIGLTKIRAANLLPGILVVGIFVSFVYLFL</sequence>
<accession>A0A398AZD4</accession>
<evidence type="ECO:0000313" key="2">
    <source>
        <dbReference type="EMBL" id="RID82945.1"/>
    </source>
</evidence>
<gene>
    <name evidence="2" type="ORF">D1953_16975</name>
</gene>
<feature type="transmembrane region" description="Helical" evidence="1">
    <location>
        <begin position="96"/>
        <end position="120"/>
    </location>
</feature>
<dbReference type="EMBL" id="QWVS01000039">
    <property type="protein sequence ID" value="RID82945.1"/>
    <property type="molecule type" value="Genomic_DNA"/>
</dbReference>
<dbReference type="AlphaFoldDB" id="A0A398AZD4"/>
<feature type="transmembrane region" description="Helical" evidence="1">
    <location>
        <begin position="182"/>
        <end position="207"/>
    </location>
</feature>
<dbReference type="InterPro" id="IPR007563">
    <property type="entry name" value="DUF554"/>
</dbReference>
<feature type="transmembrane region" description="Helical" evidence="1">
    <location>
        <begin position="57"/>
        <end position="75"/>
    </location>
</feature>
<reference evidence="2 3" key="1">
    <citation type="submission" date="2018-08" db="EMBL/GenBank/DDBJ databases">
        <title>Bacillus jemisoniae sp. nov., Bacillus chryseoplanitiae sp. nov., Bacillus resnikiae sp. nov., and Bacillus frankliniae sp. nov., isolated from Viking spacecraft and associated surfaces.</title>
        <authorList>
            <person name="Seuylemezian A."/>
            <person name="Vaishampayan P."/>
        </authorList>
    </citation>
    <scope>NUCLEOTIDE SEQUENCE [LARGE SCALE GENOMIC DNA]</scope>
    <source>
        <strain evidence="2 3">MA001</strain>
    </source>
</reference>
<dbReference type="Proteomes" id="UP000266016">
    <property type="component" value="Unassembled WGS sequence"/>
</dbReference>
<keyword evidence="1" id="KW-1133">Transmembrane helix</keyword>
<name>A0A398AZD4_9BACI</name>
<organism evidence="2 3">
    <name type="scientific">Peribacillus asahii</name>
    <dbReference type="NCBI Taxonomy" id="228899"/>
    <lineage>
        <taxon>Bacteria</taxon>
        <taxon>Bacillati</taxon>
        <taxon>Bacillota</taxon>
        <taxon>Bacilli</taxon>
        <taxon>Bacillales</taxon>
        <taxon>Bacillaceae</taxon>
        <taxon>Peribacillus</taxon>
    </lineage>
</organism>
<feature type="transmembrane region" description="Helical" evidence="1">
    <location>
        <begin position="213"/>
        <end position="233"/>
    </location>
</feature>
<evidence type="ECO:0000313" key="3">
    <source>
        <dbReference type="Proteomes" id="UP000266016"/>
    </source>
</evidence>
<keyword evidence="3" id="KW-1185">Reference proteome</keyword>
<dbReference type="Pfam" id="PF04474">
    <property type="entry name" value="DUF554"/>
    <property type="match status" value="1"/>
</dbReference>
<keyword evidence="1" id="KW-0812">Transmembrane</keyword>
<comment type="caution">
    <text evidence="2">The sequence shown here is derived from an EMBL/GenBank/DDBJ whole genome shotgun (WGS) entry which is preliminary data.</text>
</comment>
<keyword evidence="1" id="KW-0472">Membrane</keyword>
<evidence type="ECO:0000256" key="1">
    <source>
        <dbReference type="SAM" id="Phobius"/>
    </source>
</evidence>
<dbReference type="RefSeq" id="WP_119118353.1">
    <property type="nucleotide sequence ID" value="NZ_QWVS01000039.1"/>
</dbReference>
<dbReference type="PANTHER" id="PTHR36111:SF2">
    <property type="entry name" value="INNER MEMBRANE PROTEIN"/>
    <property type="match status" value="1"/>
</dbReference>
<proteinExistence type="predicted"/>
<feature type="transmembrane region" description="Helical" evidence="1">
    <location>
        <begin position="6"/>
        <end position="23"/>
    </location>
</feature>
<feature type="transmembrane region" description="Helical" evidence="1">
    <location>
        <begin position="35"/>
        <end position="51"/>
    </location>
</feature>
<feature type="transmembrane region" description="Helical" evidence="1">
    <location>
        <begin position="140"/>
        <end position="170"/>
    </location>
</feature>
<dbReference type="PANTHER" id="PTHR36111">
    <property type="entry name" value="INNER MEMBRANE PROTEIN-RELATED"/>
    <property type="match status" value="1"/>
</dbReference>
<protein>
    <submittedName>
        <fullName evidence="2">DUF554 domain-containing protein</fullName>
    </submittedName>
</protein>